<dbReference type="GO" id="GO:0000981">
    <property type="term" value="F:DNA-binding transcription factor activity, RNA polymerase II-specific"/>
    <property type="evidence" value="ECO:0007669"/>
    <property type="project" value="InterPro"/>
</dbReference>
<dbReference type="InterPro" id="IPR036864">
    <property type="entry name" value="Zn2-C6_fun-type_DNA-bd_sf"/>
</dbReference>
<dbReference type="PANTHER" id="PTHR38111">
    <property type="entry name" value="ZN(2)-C6 FUNGAL-TYPE DOMAIN-CONTAINING PROTEIN-RELATED"/>
    <property type="match status" value="1"/>
</dbReference>
<keyword evidence="1" id="KW-0539">Nucleus</keyword>
<evidence type="ECO:0000313" key="5">
    <source>
        <dbReference type="Proteomes" id="UP000054321"/>
    </source>
</evidence>
<dbReference type="CDD" id="cd00067">
    <property type="entry name" value="GAL4"/>
    <property type="match status" value="1"/>
</dbReference>
<dbReference type="GO" id="GO:0008270">
    <property type="term" value="F:zinc ion binding"/>
    <property type="evidence" value="ECO:0007669"/>
    <property type="project" value="InterPro"/>
</dbReference>
<dbReference type="EMBL" id="KN832870">
    <property type="protein sequence ID" value="KIN08289.1"/>
    <property type="molecule type" value="Genomic_DNA"/>
</dbReference>
<evidence type="ECO:0000313" key="4">
    <source>
        <dbReference type="EMBL" id="KIN08289.1"/>
    </source>
</evidence>
<dbReference type="SUPFAM" id="SSF57701">
    <property type="entry name" value="Zn2/Cys6 DNA-binding domain"/>
    <property type="match status" value="1"/>
</dbReference>
<proteinExistence type="predicted"/>
<dbReference type="AlphaFoldDB" id="A0A0C3DAB9"/>
<gene>
    <name evidence="4" type="ORF">OIDMADRAFT_175137</name>
</gene>
<evidence type="ECO:0000256" key="2">
    <source>
        <dbReference type="SAM" id="MobiDB-lite"/>
    </source>
</evidence>
<dbReference type="STRING" id="913774.A0A0C3DAB9"/>
<protein>
    <recommendedName>
        <fullName evidence="3">Zn(2)-C6 fungal-type domain-containing protein</fullName>
    </recommendedName>
</protein>
<evidence type="ECO:0000256" key="1">
    <source>
        <dbReference type="ARBA" id="ARBA00023242"/>
    </source>
</evidence>
<dbReference type="InterPro" id="IPR001138">
    <property type="entry name" value="Zn2Cys6_DnaBD"/>
</dbReference>
<dbReference type="Gene3D" id="4.10.240.10">
    <property type="entry name" value="Zn(2)-C6 fungal-type DNA-binding domain"/>
    <property type="match status" value="1"/>
</dbReference>
<dbReference type="Pfam" id="PF00172">
    <property type="entry name" value="Zn_clus"/>
    <property type="match status" value="1"/>
</dbReference>
<reference evidence="5" key="2">
    <citation type="submission" date="2015-01" db="EMBL/GenBank/DDBJ databases">
        <title>Evolutionary Origins and Diversification of the Mycorrhizal Mutualists.</title>
        <authorList>
            <consortium name="DOE Joint Genome Institute"/>
            <consortium name="Mycorrhizal Genomics Consortium"/>
            <person name="Kohler A."/>
            <person name="Kuo A."/>
            <person name="Nagy L.G."/>
            <person name="Floudas D."/>
            <person name="Copeland A."/>
            <person name="Barry K.W."/>
            <person name="Cichocki N."/>
            <person name="Veneault-Fourrey C."/>
            <person name="LaButti K."/>
            <person name="Lindquist E.A."/>
            <person name="Lipzen A."/>
            <person name="Lundell T."/>
            <person name="Morin E."/>
            <person name="Murat C."/>
            <person name="Riley R."/>
            <person name="Ohm R."/>
            <person name="Sun H."/>
            <person name="Tunlid A."/>
            <person name="Henrissat B."/>
            <person name="Grigoriev I.V."/>
            <person name="Hibbett D.S."/>
            <person name="Martin F."/>
        </authorList>
    </citation>
    <scope>NUCLEOTIDE SEQUENCE [LARGE SCALE GENOMIC DNA]</scope>
    <source>
        <strain evidence="5">Zn</strain>
    </source>
</reference>
<dbReference type="PANTHER" id="PTHR38111:SF11">
    <property type="entry name" value="TRANSCRIPTION FACTOR DOMAIN-CONTAINING PROTEIN-RELATED"/>
    <property type="match status" value="1"/>
</dbReference>
<evidence type="ECO:0000259" key="3">
    <source>
        <dbReference type="PROSITE" id="PS50048"/>
    </source>
</evidence>
<dbReference type="PROSITE" id="PS50048">
    <property type="entry name" value="ZN2_CY6_FUNGAL_2"/>
    <property type="match status" value="1"/>
</dbReference>
<dbReference type="Proteomes" id="UP000054321">
    <property type="component" value="Unassembled WGS sequence"/>
</dbReference>
<keyword evidence="5" id="KW-1185">Reference proteome</keyword>
<name>A0A0C3DAB9_OIDMZ</name>
<dbReference type="PROSITE" id="PS00463">
    <property type="entry name" value="ZN2_CY6_FUNGAL_1"/>
    <property type="match status" value="1"/>
</dbReference>
<dbReference type="InterPro" id="IPR053178">
    <property type="entry name" value="Osmoadaptation_assoc"/>
</dbReference>
<dbReference type="OrthoDB" id="4314040at2759"/>
<reference evidence="4 5" key="1">
    <citation type="submission" date="2014-04" db="EMBL/GenBank/DDBJ databases">
        <authorList>
            <consortium name="DOE Joint Genome Institute"/>
            <person name="Kuo A."/>
            <person name="Martino E."/>
            <person name="Perotto S."/>
            <person name="Kohler A."/>
            <person name="Nagy L.G."/>
            <person name="Floudas D."/>
            <person name="Copeland A."/>
            <person name="Barry K.W."/>
            <person name="Cichocki N."/>
            <person name="Veneault-Fourrey C."/>
            <person name="LaButti K."/>
            <person name="Lindquist E.A."/>
            <person name="Lipzen A."/>
            <person name="Lundell T."/>
            <person name="Morin E."/>
            <person name="Murat C."/>
            <person name="Sun H."/>
            <person name="Tunlid A."/>
            <person name="Henrissat B."/>
            <person name="Grigoriev I.V."/>
            <person name="Hibbett D.S."/>
            <person name="Martin F."/>
            <person name="Nordberg H.P."/>
            <person name="Cantor M.N."/>
            <person name="Hua S.X."/>
        </authorList>
    </citation>
    <scope>NUCLEOTIDE SEQUENCE [LARGE SCALE GENOMIC DNA]</scope>
    <source>
        <strain evidence="4 5">Zn</strain>
    </source>
</reference>
<feature type="region of interest" description="Disordered" evidence="2">
    <location>
        <begin position="58"/>
        <end position="83"/>
    </location>
</feature>
<accession>A0A0C3DAB9</accession>
<feature type="compositionally biased region" description="Low complexity" evidence="2">
    <location>
        <begin position="65"/>
        <end position="83"/>
    </location>
</feature>
<organism evidence="4 5">
    <name type="scientific">Oidiodendron maius (strain Zn)</name>
    <dbReference type="NCBI Taxonomy" id="913774"/>
    <lineage>
        <taxon>Eukaryota</taxon>
        <taxon>Fungi</taxon>
        <taxon>Dikarya</taxon>
        <taxon>Ascomycota</taxon>
        <taxon>Pezizomycotina</taxon>
        <taxon>Leotiomycetes</taxon>
        <taxon>Leotiomycetes incertae sedis</taxon>
        <taxon>Myxotrichaceae</taxon>
        <taxon>Oidiodendron</taxon>
    </lineage>
</organism>
<feature type="domain" description="Zn(2)-C6 fungal-type" evidence="3">
    <location>
        <begin position="9"/>
        <end position="38"/>
    </location>
</feature>
<dbReference type="HOGENOM" id="CLU_019524_3_0_1"/>
<dbReference type="InParanoid" id="A0A0C3DAB9"/>
<sequence length="491" mass="54651">MVGVPRSRGCVGCRQQKKKCEVILEPPCSRCKRLQIPCAGYGERRLKFQDESQNYVVGRGRKKTSATASSPSTSPQSTNLSQNECHDQDRVVIISNPTNILTTLIASFSHSIDANDQDTRHNLAWNFGGFLYDVPQCLGSNESLDSAADALVAGYIHFRRDRHSKADEVCLQKYSRALRSLRKCLSTEEKACEPATLCAIMIIMVVETLMGVSSEGSLQHAVGAARILKCRGTKPPKNELERKLLMALRGPVVVQAFYLDESYYTPTEWDRLVSGYSSPDDIDEEGFFNDLAVSCRLFQKTRGALSRESVSQQEIDQLISHVSDLHKSLTERLLNLSGTLDRTRDFSGSERNIEARLEKFKHGHGVREYGLTLSTQIVVNCILGALQGMWHESTERENAWLCREICSLGERDATYHQPLGSAWVLLTLPVAYIGAYSAEDKERVLKLLASYTKDLSSDATQSQTAGLESLFAYLSCSDLPQRTKSATEIAM</sequence>